<proteinExistence type="inferred from homology"/>
<dbReference type="PANTHER" id="PTHR30346:SF28">
    <property type="entry name" value="HTH-TYPE TRANSCRIPTIONAL REGULATOR CYNR"/>
    <property type="match status" value="1"/>
</dbReference>
<evidence type="ECO:0000256" key="1">
    <source>
        <dbReference type="ARBA" id="ARBA00009437"/>
    </source>
</evidence>
<dbReference type="GO" id="GO:0032993">
    <property type="term" value="C:protein-DNA complex"/>
    <property type="evidence" value="ECO:0007669"/>
    <property type="project" value="TreeGrafter"/>
</dbReference>
<dbReference type="SUPFAM" id="SSF46785">
    <property type="entry name" value="Winged helix' DNA-binding domain"/>
    <property type="match status" value="1"/>
</dbReference>
<sequence length="299" mass="32925">MLSVVAPRLRQFAVVAREQHVTRAAERLGLAQSTLSRNIARLEADLGTTLLLRTGRTVRLTRHGQQLLPHVERALVALTDGLDELTEELSPDRGRVAFAFLHSLGVRAVPVLLRDFRTSHPRVRFTLVQDSNDAMLEKLRSGAVDLCLTSPVPEDPVFRARKVDQQRLGLVVPHGHRLAGRKRVGLAEAAEEEFVGLKRGYGLRRITDDWCRQAGFTPRLAFEGEEIDTVLGLVAAGLGVALLPLGPAAHHDVVRVTVTHPQTTRTVALVWLADRAYAPPVEAFRASVLSYRGRLLAAQ</sequence>
<dbReference type="SUPFAM" id="SSF53850">
    <property type="entry name" value="Periplasmic binding protein-like II"/>
    <property type="match status" value="1"/>
</dbReference>
<dbReference type="PANTHER" id="PTHR30346">
    <property type="entry name" value="TRANSCRIPTIONAL DUAL REGULATOR HCAR-RELATED"/>
    <property type="match status" value="1"/>
</dbReference>
<dbReference type="CDD" id="cd08434">
    <property type="entry name" value="PBP2_GltC_like"/>
    <property type="match status" value="1"/>
</dbReference>
<dbReference type="FunFam" id="1.10.10.10:FF:000001">
    <property type="entry name" value="LysR family transcriptional regulator"/>
    <property type="match status" value="1"/>
</dbReference>
<evidence type="ECO:0000313" key="7">
    <source>
        <dbReference type="Proteomes" id="UP000248749"/>
    </source>
</evidence>
<dbReference type="InterPro" id="IPR036388">
    <property type="entry name" value="WH-like_DNA-bd_sf"/>
</dbReference>
<dbReference type="Proteomes" id="UP000248749">
    <property type="component" value="Unassembled WGS sequence"/>
</dbReference>
<dbReference type="AlphaFoldDB" id="A0A2W2CEU7"/>
<organism evidence="6 7">
    <name type="scientific">Micromonospora deserti</name>
    <dbReference type="NCBI Taxonomy" id="2070366"/>
    <lineage>
        <taxon>Bacteria</taxon>
        <taxon>Bacillati</taxon>
        <taxon>Actinomycetota</taxon>
        <taxon>Actinomycetes</taxon>
        <taxon>Micromonosporales</taxon>
        <taxon>Micromonosporaceae</taxon>
        <taxon>Micromonospora</taxon>
    </lineage>
</organism>
<dbReference type="PRINTS" id="PR00039">
    <property type="entry name" value="HTHLYSR"/>
</dbReference>
<dbReference type="GO" id="GO:0003677">
    <property type="term" value="F:DNA binding"/>
    <property type="evidence" value="ECO:0007669"/>
    <property type="project" value="UniProtKB-KW"/>
</dbReference>
<keyword evidence="3" id="KW-0238">DNA-binding</keyword>
<dbReference type="InterPro" id="IPR000847">
    <property type="entry name" value="LysR_HTH_N"/>
</dbReference>
<comment type="caution">
    <text evidence="6">The sequence shown here is derived from an EMBL/GenBank/DDBJ whole genome shotgun (WGS) entry which is preliminary data.</text>
</comment>
<evidence type="ECO:0000313" key="6">
    <source>
        <dbReference type="EMBL" id="PZF97032.1"/>
    </source>
</evidence>
<dbReference type="EMBL" id="POUB01000106">
    <property type="protein sequence ID" value="PZF97032.1"/>
    <property type="molecule type" value="Genomic_DNA"/>
</dbReference>
<keyword evidence="2" id="KW-0805">Transcription regulation</keyword>
<dbReference type="Pfam" id="PF03466">
    <property type="entry name" value="LysR_substrate"/>
    <property type="match status" value="1"/>
</dbReference>
<comment type="similarity">
    <text evidence="1">Belongs to the LysR transcriptional regulatory family.</text>
</comment>
<protein>
    <submittedName>
        <fullName evidence="6">LysR family transcriptional regulator</fullName>
    </submittedName>
</protein>
<name>A0A2W2CEU7_9ACTN</name>
<evidence type="ECO:0000256" key="3">
    <source>
        <dbReference type="ARBA" id="ARBA00023125"/>
    </source>
</evidence>
<dbReference type="Gene3D" id="1.10.10.10">
    <property type="entry name" value="Winged helix-like DNA-binding domain superfamily/Winged helix DNA-binding domain"/>
    <property type="match status" value="1"/>
</dbReference>
<keyword evidence="4" id="KW-0804">Transcription</keyword>
<dbReference type="GO" id="GO:0003700">
    <property type="term" value="F:DNA-binding transcription factor activity"/>
    <property type="evidence" value="ECO:0007669"/>
    <property type="project" value="InterPro"/>
</dbReference>
<dbReference type="Pfam" id="PF00126">
    <property type="entry name" value="HTH_1"/>
    <property type="match status" value="1"/>
</dbReference>
<dbReference type="InterPro" id="IPR005119">
    <property type="entry name" value="LysR_subst-bd"/>
</dbReference>
<dbReference type="Gene3D" id="3.40.190.290">
    <property type="match status" value="1"/>
</dbReference>
<evidence type="ECO:0000256" key="2">
    <source>
        <dbReference type="ARBA" id="ARBA00023015"/>
    </source>
</evidence>
<dbReference type="InterPro" id="IPR036390">
    <property type="entry name" value="WH_DNA-bd_sf"/>
</dbReference>
<reference evidence="6 7" key="1">
    <citation type="submission" date="2018-01" db="EMBL/GenBank/DDBJ databases">
        <title>Draft genome sequence of Salinispora sp. 13K206.</title>
        <authorList>
            <person name="Sahin N."/>
            <person name="Saygin H."/>
            <person name="Ay H."/>
        </authorList>
    </citation>
    <scope>NUCLEOTIDE SEQUENCE [LARGE SCALE GENOMIC DNA]</scope>
    <source>
        <strain evidence="6 7">13K206</strain>
    </source>
</reference>
<feature type="domain" description="HTH lysR-type" evidence="5">
    <location>
        <begin position="9"/>
        <end position="61"/>
    </location>
</feature>
<gene>
    <name evidence="6" type="ORF">C1I99_16460</name>
</gene>
<dbReference type="PROSITE" id="PS50931">
    <property type="entry name" value="HTH_LYSR"/>
    <property type="match status" value="1"/>
</dbReference>
<evidence type="ECO:0000256" key="4">
    <source>
        <dbReference type="ARBA" id="ARBA00023163"/>
    </source>
</evidence>
<accession>A0A2W2CEU7</accession>
<dbReference type="OrthoDB" id="3181812at2"/>
<keyword evidence="7" id="KW-1185">Reference proteome</keyword>
<evidence type="ECO:0000259" key="5">
    <source>
        <dbReference type="PROSITE" id="PS50931"/>
    </source>
</evidence>